<keyword evidence="1" id="KW-0378">Hydrolase</keyword>
<dbReference type="EMBL" id="UHDK01000001">
    <property type="protein sequence ID" value="SUM34622.1"/>
    <property type="molecule type" value="Genomic_DNA"/>
</dbReference>
<dbReference type="AlphaFoldDB" id="A0A380FK31"/>
<dbReference type="InterPro" id="IPR050300">
    <property type="entry name" value="GDXG_lipolytic_enzyme"/>
</dbReference>
<dbReference type="PANTHER" id="PTHR48081">
    <property type="entry name" value="AB HYDROLASE SUPERFAMILY PROTEIN C4A8.06C"/>
    <property type="match status" value="1"/>
</dbReference>
<evidence type="ECO:0000256" key="1">
    <source>
        <dbReference type="ARBA" id="ARBA00022801"/>
    </source>
</evidence>
<dbReference type="STRING" id="1293.SH09_09030"/>
<evidence type="ECO:0000259" key="2">
    <source>
        <dbReference type="Pfam" id="PF07859"/>
    </source>
</evidence>
<feature type="domain" description="Alpha/beta hydrolase fold-3" evidence="2">
    <location>
        <begin position="95"/>
        <end position="295"/>
    </location>
</feature>
<sequence length="316" mass="37012">MKFFMGLRNKLRLDGLNMKSRLTTKFINKYLLPFRSIIFENDTDFERFLKNREQQNQKKHKQPETLNVKSDLDKQQLGDMQLFRFRFRHSHQKKILYIHGGYNVLQPSAFHWRFMDKLALSTLNEVVLPIYPKAPEYHIDDTYKAIQQVYDQLLTECSNEDIVLMGDGTGGALALGFVQQLVAEGQPLPNKIYLFSPLLDATFSNEDITEELERKDVIVNKQGVQRILSEWSEQTPLDNQRVSPLNGSLEHLPPIYMFGGTREIYLPDMTKLAHLLEDNQRPIHFYEYKRMVNAFPLLPIRESHKVVKQIVNTINQ</sequence>
<dbReference type="Pfam" id="PF07859">
    <property type="entry name" value="Abhydrolase_3"/>
    <property type="match status" value="1"/>
</dbReference>
<dbReference type="InterPro" id="IPR029058">
    <property type="entry name" value="AB_hydrolase_fold"/>
</dbReference>
<protein>
    <submittedName>
        <fullName evidence="3">Lipase</fullName>
    </submittedName>
</protein>
<dbReference type="SUPFAM" id="SSF53474">
    <property type="entry name" value="alpha/beta-Hydrolases"/>
    <property type="match status" value="1"/>
</dbReference>
<dbReference type="GO" id="GO:0016787">
    <property type="term" value="F:hydrolase activity"/>
    <property type="evidence" value="ECO:0007669"/>
    <property type="project" value="UniProtKB-KW"/>
</dbReference>
<evidence type="ECO:0000313" key="3">
    <source>
        <dbReference type="EMBL" id="SUM34622.1"/>
    </source>
</evidence>
<dbReference type="PANTHER" id="PTHR48081:SF8">
    <property type="entry name" value="ALPHA_BETA HYDROLASE FOLD-3 DOMAIN-CONTAINING PROTEIN-RELATED"/>
    <property type="match status" value="1"/>
</dbReference>
<proteinExistence type="predicted"/>
<gene>
    <name evidence="3" type="ORF">NCTC12195_04149</name>
</gene>
<dbReference type="InterPro" id="IPR013094">
    <property type="entry name" value="AB_hydrolase_3"/>
</dbReference>
<dbReference type="Gene3D" id="3.40.50.1820">
    <property type="entry name" value="alpha/beta hydrolase"/>
    <property type="match status" value="1"/>
</dbReference>
<name>A0A380FK31_STAGA</name>
<accession>A0A380FK31</accession>
<dbReference type="Proteomes" id="UP000255277">
    <property type="component" value="Unassembled WGS sequence"/>
</dbReference>
<evidence type="ECO:0000313" key="4">
    <source>
        <dbReference type="Proteomes" id="UP000255277"/>
    </source>
</evidence>
<organism evidence="3 4">
    <name type="scientific">Staphylococcus gallinarum</name>
    <dbReference type="NCBI Taxonomy" id="1293"/>
    <lineage>
        <taxon>Bacteria</taxon>
        <taxon>Bacillati</taxon>
        <taxon>Bacillota</taxon>
        <taxon>Bacilli</taxon>
        <taxon>Bacillales</taxon>
        <taxon>Staphylococcaceae</taxon>
        <taxon>Staphylococcus</taxon>
    </lineage>
</organism>
<reference evidence="3 4" key="1">
    <citation type="submission" date="2018-06" db="EMBL/GenBank/DDBJ databases">
        <authorList>
            <consortium name="Pathogen Informatics"/>
            <person name="Doyle S."/>
        </authorList>
    </citation>
    <scope>NUCLEOTIDE SEQUENCE [LARGE SCALE GENOMIC DNA]</scope>
    <source>
        <strain evidence="3 4">NCTC12195</strain>
    </source>
</reference>